<evidence type="ECO:0000313" key="5">
    <source>
        <dbReference type="EMBL" id="CAH2351405.1"/>
    </source>
</evidence>
<evidence type="ECO:0000259" key="4">
    <source>
        <dbReference type="PROSITE" id="PS50280"/>
    </source>
</evidence>
<keyword evidence="3" id="KW-0949">S-adenosyl-L-methionine</keyword>
<dbReference type="Gene3D" id="3.90.1410.10">
    <property type="entry name" value="set domain protein methyltransferase, domain 1"/>
    <property type="match status" value="1"/>
</dbReference>
<dbReference type="InterPro" id="IPR044429">
    <property type="entry name" value="SETD4_SET"/>
</dbReference>
<organism evidence="5 6">
    <name type="scientific">[Candida] railenensis</name>
    <dbReference type="NCBI Taxonomy" id="45579"/>
    <lineage>
        <taxon>Eukaryota</taxon>
        <taxon>Fungi</taxon>
        <taxon>Dikarya</taxon>
        <taxon>Ascomycota</taxon>
        <taxon>Saccharomycotina</taxon>
        <taxon>Pichiomycetes</taxon>
        <taxon>Debaryomycetaceae</taxon>
        <taxon>Kurtzmaniella</taxon>
    </lineage>
</organism>
<sequence length="438" mass="50716">MSQLDSLLQWIKNTEDENYKPSTHSFISPKTVVKDDGEWGRGICAATNVRNRELLMRIPPSFLLNYTTVLKHISKYNSQIKLQGSHYAQVYVPPSIHNDEDQFTEIYSRFELEELTNWSSFQLLSFFITFEMQRLQDSFWKPFLDMLPPASDFDLVPLTWHVLKVPHHQDLINALPPSTKAHTDKVIKRFETDYRVVKTCLKGKTDSCTDDILPVQSFLWAWMCINSRCLYMDIPQKKNNSDNFTMAPYVDFLNHSCEDQCSLKIDTTGFQVYTGQSYTPGEQIFLSYGPHSNEFLICEYGFMLNENRWNDLNITEQITKLLSRVQTDYLKDLDYYGDYTINVESGPSFRTEVALATLQEPNPGTSRRLQAFVNGITDGSSYDRHSGILLDEILQQVKYSCTELPVDEVNDDKLTILRKKVIQKLWKDASDIMEGQSK</sequence>
<dbReference type="PROSITE" id="PS50280">
    <property type="entry name" value="SET"/>
    <property type="match status" value="1"/>
</dbReference>
<evidence type="ECO:0000256" key="2">
    <source>
        <dbReference type="ARBA" id="ARBA00022679"/>
    </source>
</evidence>
<dbReference type="Proteomes" id="UP000837801">
    <property type="component" value="Unassembled WGS sequence"/>
</dbReference>
<accession>A0A9P0QMQ6</accession>
<name>A0A9P0QMQ6_9ASCO</name>
<gene>
    <name evidence="5" type="ORF">CLIB1423_03S05556</name>
</gene>
<dbReference type="InterPro" id="IPR050600">
    <property type="entry name" value="SETD3_SETD6_MTase"/>
</dbReference>
<dbReference type="PANTHER" id="PTHR13271:SF47">
    <property type="entry name" value="ACTIN-HISTIDINE N-METHYLTRANSFERASE"/>
    <property type="match status" value="1"/>
</dbReference>
<dbReference type="OrthoDB" id="341421at2759"/>
<dbReference type="InterPro" id="IPR001214">
    <property type="entry name" value="SET_dom"/>
</dbReference>
<dbReference type="PIRSF" id="PIRSF027158">
    <property type="entry name" value="Lys_MTase_YDR198C_prd"/>
    <property type="match status" value="1"/>
</dbReference>
<dbReference type="GO" id="GO:0032259">
    <property type="term" value="P:methylation"/>
    <property type="evidence" value="ECO:0007669"/>
    <property type="project" value="UniProtKB-KW"/>
</dbReference>
<keyword evidence="6" id="KW-1185">Reference proteome</keyword>
<dbReference type="Pfam" id="PF00856">
    <property type="entry name" value="SET"/>
    <property type="match status" value="1"/>
</dbReference>
<proteinExistence type="predicted"/>
<dbReference type="GO" id="GO:0016279">
    <property type="term" value="F:protein-lysine N-methyltransferase activity"/>
    <property type="evidence" value="ECO:0007669"/>
    <property type="project" value="InterPro"/>
</dbReference>
<dbReference type="AlphaFoldDB" id="A0A9P0QMQ6"/>
<dbReference type="InterPro" id="IPR016852">
    <property type="entry name" value="SET_MeTrfase"/>
</dbReference>
<reference evidence="5" key="1">
    <citation type="submission" date="2022-03" db="EMBL/GenBank/DDBJ databases">
        <authorList>
            <person name="Legras J.-L."/>
            <person name="Devillers H."/>
            <person name="Grondin C."/>
        </authorList>
    </citation>
    <scope>NUCLEOTIDE SEQUENCE</scope>
    <source>
        <strain evidence="5">CLIB 1423</strain>
    </source>
</reference>
<keyword evidence="1" id="KW-0489">Methyltransferase</keyword>
<dbReference type="InterPro" id="IPR046341">
    <property type="entry name" value="SET_dom_sf"/>
</dbReference>
<evidence type="ECO:0000313" key="6">
    <source>
        <dbReference type="Proteomes" id="UP000837801"/>
    </source>
</evidence>
<dbReference type="CDD" id="cd19177">
    <property type="entry name" value="SET_SETD4"/>
    <property type="match status" value="1"/>
</dbReference>
<evidence type="ECO:0000256" key="3">
    <source>
        <dbReference type="ARBA" id="ARBA00022691"/>
    </source>
</evidence>
<dbReference type="SUPFAM" id="SSF82199">
    <property type="entry name" value="SET domain"/>
    <property type="match status" value="1"/>
</dbReference>
<keyword evidence="2" id="KW-0808">Transferase</keyword>
<evidence type="ECO:0000256" key="1">
    <source>
        <dbReference type="ARBA" id="ARBA00022603"/>
    </source>
</evidence>
<dbReference type="PANTHER" id="PTHR13271">
    <property type="entry name" value="UNCHARACTERIZED PUTATIVE METHYLTRANSFERASE"/>
    <property type="match status" value="1"/>
</dbReference>
<comment type="caution">
    <text evidence="5">The sequence shown here is derived from an EMBL/GenBank/DDBJ whole genome shotgun (WGS) entry which is preliminary data.</text>
</comment>
<feature type="domain" description="SET" evidence="4">
    <location>
        <begin position="21"/>
        <end position="289"/>
    </location>
</feature>
<protein>
    <submittedName>
        <fullName evidence="5">Ribosomal lysine N-methyltransferase 2</fullName>
    </submittedName>
</protein>
<dbReference type="EMBL" id="CAKXYY010000003">
    <property type="protein sequence ID" value="CAH2351405.1"/>
    <property type="molecule type" value="Genomic_DNA"/>
</dbReference>